<comment type="caution">
    <text evidence="5">The sequence shown here is derived from an EMBL/GenBank/DDBJ whole genome shotgun (WGS) entry which is preliminary data.</text>
</comment>
<dbReference type="RefSeq" id="WP_279252231.1">
    <property type="nucleotide sequence ID" value="NZ_SHNP01000002.1"/>
</dbReference>
<dbReference type="CDD" id="cd02440">
    <property type="entry name" value="AdoMet_MTases"/>
    <property type="match status" value="1"/>
</dbReference>
<dbReference type="InterPro" id="IPR004556">
    <property type="entry name" value="HemK-like"/>
</dbReference>
<dbReference type="GO" id="GO:0008168">
    <property type="term" value="F:methyltransferase activity"/>
    <property type="evidence" value="ECO:0007669"/>
    <property type="project" value="UniProtKB-KW"/>
</dbReference>
<evidence type="ECO:0000259" key="4">
    <source>
        <dbReference type="Pfam" id="PF05175"/>
    </source>
</evidence>
<keyword evidence="1 5" id="KW-0489">Methyltransferase</keyword>
<dbReference type="InterPro" id="IPR017127">
    <property type="entry name" value="Ribosome_uL3_MTase"/>
</dbReference>
<dbReference type="InterPro" id="IPR007848">
    <property type="entry name" value="Small_mtfrase_dom"/>
</dbReference>
<evidence type="ECO:0000256" key="1">
    <source>
        <dbReference type="ARBA" id="ARBA00022603"/>
    </source>
</evidence>
<gene>
    <name evidence="5" type="ORF">EYC87_06840</name>
</gene>
<keyword evidence="6" id="KW-1185">Reference proteome</keyword>
<dbReference type="EMBL" id="SHNP01000002">
    <property type="protein sequence ID" value="MCX2973300.1"/>
    <property type="molecule type" value="Genomic_DNA"/>
</dbReference>
<reference evidence="5" key="1">
    <citation type="submission" date="2019-02" db="EMBL/GenBank/DDBJ databases">
        <authorList>
            <person name="Li S.-H."/>
        </authorList>
    </citation>
    <scope>NUCLEOTIDE SEQUENCE</scope>
    <source>
        <strain evidence="5">IMCC8485</strain>
    </source>
</reference>
<organism evidence="5 6">
    <name type="scientific">Candidatus Seongchinamella marina</name>
    <dbReference type="NCBI Taxonomy" id="2518990"/>
    <lineage>
        <taxon>Bacteria</taxon>
        <taxon>Pseudomonadati</taxon>
        <taxon>Pseudomonadota</taxon>
        <taxon>Gammaproteobacteria</taxon>
        <taxon>Cellvibrionales</taxon>
        <taxon>Halieaceae</taxon>
        <taxon>Seongchinamella</taxon>
    </lineage>
</organism>
<feature type="domain" description="Methyltransferase small" evidence="4">
    <location>
        <begin position="133"/>
        <end position="213"/>
    </location>
</feature>
<dbReference type="GO" id="GO:0005840">
    <property type="term" value="C:ribosome"/>
    <property type="evidence" value="ECO:0007669"/>
    <property type="project" value="UniProtKB-KW"/>
</dbReference>
<dbReference type="PANTHER" id="PTHR47806:SF1">
    <property type="entry name" value="RIBOSOMAL PROTEIN UL3 GLUTAMINE METHYLTRANSFERASE"/>
    <property type="match status" value="1"/>
</dbReference>
<keyword evidence="3" id="KW-0949">S-adenosyl-L-methionine</keyword>
<evidence type="ECO:0000256" key="3">
    <source>
        <dbReference type="ARBA" id="ARBA00022691"/>
    </source>
</evidence>
<evidence type="ECO:0000256" key="2">
    <source>
        <dbReference type="ARBA" id="ARBA00022679"/>
    </source>
</evidence>
<dbReference type="PROSITE" id="PS00092">
    <property type="entry name" value="N6_MTASE"/>
    <property type="match status" value="1"/>
</dbReference>
<accession>A0ABT3STJ4</accession>
<dbReference type="PANTHER" id="PTHR47806">
    <property type="entry name" value="50S RIBOSOMAL PROTEIN L3 GLUTAMINE METHYLTRANSFERASE"/>
    <property type="match status" value="1"/>
</dbReference>
<protein>
    <submittedName>
        <fullName evidence="5">50S ribosomal protein L3 N(5)-glutamine methyltransferase</fullName>
    </submittedName>
</protein>
<dbReference type="InterPro" id="IPR002052">
    <property type="entry name" value="DNA_methylase_N6_adenine_CS"/>
</dbReference>
<dbReference type="PIRSF" id="PIRSF037167">
    <property type="entry name" value="Mtase_YfcB_prd"/>
    <property type="match status" value="1"/>
</dbReference>
<dbReference type="Pfam" id="PF05175">
    <property type="entry name" value="MTS"/>
    <property type="match status" value="1"/>
</dbReference>
<sequence length="305" mass="33919">MKEFSALHAPDLTVGQAIQFCWERLNDSDVFYGHGTDNPWDEAVQLVLSVAQLPVDADDSALPHPVAAPQAEEIHALLTRRIDQYMPLPYLLGRAWFAGLEFSCDRRAIIPRSPIAELILRDYQPWYYGPPPQTILDLCCGGGCIGLAAAHHGQASVDLADLDADSLALAKENRARLQLTDRVEIYQSDLFDELPEKRYDLILSNPPYVDSADLASMPAEYHHEPELSLGSGPDGLALTRRILSQAAKYLHEDGLLVVEVGNSWETLEQVYPLVPFTWLEFEHGGHGVFALNAKELQEYSASLCR</sequence>
<keyword evidence="5" id="KW-0689">Ribosomal protein</keyword>
<dbReference type="Gene3D" id="3.40.50.150">
    <property type="entry name" value="Vaccinia Virus protein VP39"/>
    <property type="match status" value="1"/>
</dbReference>
<proteinExistence type="predicted"/>
<name>A0ABT3STJ4_9GAMM</name>
<dbReference type="InterPro" id="IPR029063">
    <property type="entry name" value="SAM-dependent_MTases_sf"/>
</dbReference>
<dbReference type="Gene3D" id="1.10.8.10">
    <property type="entry name" value="DNA helicase RuvA subunit, C-terminal domain"/>
    <property type="match status" value="1"/>
</dbReference>
<evidence type="ECO:0000313" key="6">
    <source>
        <dbReference type="Proteomes" id="UP001143307"/>
    </source>
</evidence>
<dbReference type="Proteomes" id="UP001143307">
    <property type="component" value="Unassembled WGS sequence"/>
</dbReference>
<keyword evidence="5" id="KW-0687">Ribonucleoprotein</keyword>
<dbReference type="NCBIfam" id="TIGR03533">
    <property type="entry name" value="L3_gln_methyl"/>
    <property type="match status" value="1"/>
</dbReference>
<dbReference type="SUPFAM" id="SSF53335">
    <property type="entry name" value="S-adenosyl-L-methionine-dependent methyltransferases"/>
    <property type="match status" value="1"/>
</dbReference>
<keyword evidence="2" id="KW-0808">Transferase</keyword>
<evidence type="ECO:0000313" key="5">
    <source>
        <dbReference type="EMBL" id="MCX2973300.1"/>
    </source>
</evidence>
<dbReference type="NCBIfam" id="TIGR00536">
    <property type="entry name" value="hemK_fam"/>
    <property type="match status" value="1"/>
</dbReference>
<dbReference type="GO" id="GO:0032259">
    <property type="term" value="P:methylation"/>
    <property type="evidence" value="ECO:0007669"/>
    <property type="project" value="UniProtKB-KW"/>
</dbReference>